<name>A0A7C5U5W8_9BACT</name>
<protein>
    <submittedName>
        <fullName evidence="2">Uncharacterized protein</fullName>
    </submittedName>
</protein>
<accession>A0A7C5U5W8</accession>
<organism evidence="2">
    <name type="scientific">Fervidobacterium nodosum</name>
    <dbReference type="NCBI Taxonomy" id="2424"/>
    <lineage>
        <taxon>Bacteria</taxon>
        <taxon>Thermotogati</taxon>
        <taxon>Thermotogota</taxon>
        <taxon>Thermotogae</taxon>
        <taxon>Thermotogales</taxon>
        <taxon>Fervidobacteriaceae</taxon>
        <taxon>Fervidobacterium</taxon>
    </lineage>
</organism>
<feature type="transmembrane region" description="Helical" evidence="1">
    <location>
        <begin position="300"/>
        <end position="317"/>
    </location>
</feature>
<reference evidence="2" key="1">
    <citation type="journal article" date="2020" name="mSystems">
        <title>Genome- and Community-Level Interaction Insights into Carbon Utilization and Element Cycling Functions of Hydrothermarchaeota in Hydrothermal Sediment.</title>
        <authorList>
            <person name="Zhou Z."/>
            <person name="Liu Y."/>
            <person name="Xu W."/>
            <person name="Pan J."/>
            <person name="Luo Z.H."/>
            <person name="Li M."/>
        </authorList>
    </citation>
    <scope>NUCLEOTIDE SEQUENCE [LARGE SCALE GENOMIC DNA]</scope>
    <source>
        <strain evidence="2">SpSt-1088</strain>
    </source>
</reference>
<keyword evidence="1" id="KW-0812">Transmembrane</keyword>
<evidence type="ECO:0000256" key="1">
    <source>
        <dbReference type="SAM" id="Phobius"/>
    </source>
</evidence>
<feature type="transmembrane region" description="Helical" evidence="1">
    <location>
        <begin position="12"/>
        <end position="30"/>
    </location>
</feature>
<feature type="transmembrane region" description="Helical" evidence="1">
    <location>
        <begin position="212"/>
        <end position="230"/>
    </location>
</feature>
<gene>
    <name evidence="2" type="ORF">ENM46_03305</name>
</gene>
<dbReference type="Pfam" id="PF18949">
    <property type="entry name" value="DUF5693"/>
    <property type="match status" value="1"/>
</dbReference>
<feature type="transmembrane region" description="Helical" evidence="1">
    <location>
        <begin position="365"/>
        <end position="388"/>
    </location>
</feature>
<comment type="caution">
    <text evidence="2">The sequence shown here is derived from an EMBL/GenBank/DDBJ whole genome shotgun (WGS) entry which is preliminary data.</text>
</comment>
<dbReference type="InterPro" id="IPR043748">
    <property type="entry name" value="DUF5693"/>
</dbReference>
<keyword evidence="1" id="KW-0472">Membrane</keyword>
<feature type="transmembrane region" description="Helical" evidence="1">
    <location>
        <begin position="400"/>
        <end position="420"/>
    </location>
</feature>
<sequence length="427" mass="49554">MKIPLFPKNETYINIIIAVFSIIIIFAMFFRIPLDKSNMSVAVFFDDDNRILFYTGKEEISQDVQLIIPVEEIKISEEEFLKKVNGKYVGNLEFYGNPEFITNFYEKTHYNKIIKVHYVKPKELQRYNSFTLFKRLWRAVVERSVEVIILPDSDTLLEAFGKFSNFFQVSNQIPKPDNTNWNNKIFSILLGIFVSLQMPVTIFSFLFLNTNWLFISIVSIIGTIACFFSTKNNFTRIANFFILGALTNFSLYSFEYLNDLETYRGVKLSLIALPTAFVLKELFSTISEKKSKKRSIDKKQIALFAVLFVITGTYVILRSGNYGYVTDLEERFRLLLENVFIIRPRIKELIFIPVLLLSSDLKNKYISEIFAFLGTFALVSIFNSFCHIKAPIFVTFYREIITIIVGAVIYSIIVIIKNLINVWTGKS</sequence>
<proteinExistence type="predicted"/>
<dbReference type="EMBL" id="DRXW01000206">
    <property type="protein sequence ID" value="HHR33956.1"/>
    <property type="molecule type" value="Genomic_DNA"/>
</dbReference>
<evidence type="ECO:0000313" key="2">
    <source>
        <dbReference type="EMBL" id="HHR33956.1"/>
    </source>
</evidence>
<keyword evidence="1" id="KW-1133">Transmembrane helix</keyword>
<dbReference type="AlphaFoldDB" id="A0A7C5U5W8"/>
<feature type="transmembrane region" description="Helical" evidence="1">
    <location>
        <begin position="185"/>
        <end position="206"/>
    </location>
</feature>